<proteinExistence type="predicted"/>
<name>A0A1R1MNH6_9BACT</name>
<protein>
    <submittedName>
        <fullName evidence="1">Uncharacterized protein</fullName>
    </submittedName>
</protein>
<gene>
    <name evidence="1" type="ORF">BLW93_00320</name>
</gene>
<dbReference type="OrthoDB" id="12969at2"/>
<accession>A0A1R1MNH6</accession>
<dbReference type="Proteomes" id="UP000187408">
    <property type="component" value="Unassembled WGS sequence"/>
</dbReference>
<comment type="caution">
    <text evidence="1">The sequence shown here is derived from an EMBL/GenBank/DDBJ whole genome shotgun (WGS) entry which is preliminary data.</text>
</comment>
<evidence type="ECO:0000313" key="2">
    <source>
        <dbReference type="Proteomes" id="UP000187408"/>
    </source>
</evidence>
<dbReference type="EMBL" id="MOEN01000001">
    <property type="protein sequence ID" value="OMH41368.1"/>
    <property type="molecule type" value="Genomic_DNA"/>
</dbReference>
<dbReference type="STRING" id="1914305.BLW93_00320"/>
<sequence length="237" mass="26810">MELEEILFGLIGTGGSWQIYLRMPDGKGVISIKNGLIISVKYSTPFDDFSGERALKEIIKVTDVVQSMDLQPLKGDVEENLSCDFSKLMSIFESLQIEKEAVQEVMDNLSKIKSEKKPLVSNFNDLLNTCARIFSEGTIDAILFFDKDGIFKIEGRIDNVSIDLKEPFQNFAEVISDICQDRFIDIIVNMGAKFIYAVYNLDSRSAIMAVVDEREKANFELDQDEIKEAFISTLMKI</sequence>
<reference evidence="1 2" key="1">
    <citation type="submission" date="2016-10" db="EMBL/GenBank/DDBJ databases">
        <title>Genome sequence of a sulfur-reducing bacterium Desulfurobacterium indicum K6013.</title>
        <authorList>
            <person name="Cao J."/>
            <person name="Shao Z."/>
            <person name="Alain K."/>
            <person name="Jebbar M."/>
        </authorList>
    </citation>
    <scope>NUCLEOTIDE SEQUENCE [LARGE SCALE GENOMIC DNA]</scope>
    <source>
        <strain evidence="1 2">K6013</strain>
    </source>
</reference>
<dbReference type="RefSeq" id="WP_076712117.1">
    <property type="nucleotide sequence ID" value="NZ_MOEN01000001.1"/>
</dbReference>
<evidence type="ECO:0000313" key="1">
    <source>
        <dbReference type="EMBL" id="OMH41368.1"/>
    </source>
</evidence>
<keyword evidence="2" id="KW-1185">Reference proteome</keyword>
<organism evidence="1 2">
    <name type="scientific">Desulfurobacterium indicum</name>
    <dbReference type="NCBI Taxonomy" id="1914305"/>
    <lineage>
        <taxon>Bacteria</taxon>
        <taxon>Pseudomonadati</taxon>
        <taxon>Aquificota</taxon>
        <taxon>Aquificia</taxon>
        <taxon>Desulfurobacteriales</taxon>
        <taxon>Desulfurobacteriaceae</taxon>
        <taxon>Desulfurobacterium</taxon>
    </lineage>
</organism>
<dbReference type="AlphaFoldDB" id="A0A1R1MNH6"/>